<evidence type="ECO:0000256" key="6">
    <source>
        <dbReference type="ARBA" id="ARBA00022723"/>
    </source>
</evidence>
<dbReference type="GO" id="GO:0005524">
    <property type="term" value="F:ATP binding"/>
    <property type="evidence" value="ECO:0007669"/>
    <property type="project" value="UniProtKB-KW"/>
</dbReference>
<evidence type="ECO:0000259" key="12">
    <source>
        <dbReference type="PROSITE" id="PS50862"/>
    </source>
</evidence>
<keyword evidence="8" id="KW-0067">ATP-binding</keyword>
<dbReference type="PANTHER" id="PTHR11538:SF40">
    <property type="entry name" value="PHENYLALANINE--TRNA LIGASE ALPHA SUBUNIT"/>
    <property type="match status" value="1"/>
</dbReference>
<dbReference type="PANTHER" id="PTHR11538">
    <property type="entry name" value="PHENYLALANYL-TRNA SYNTHETASE"/>
    <property type="match status" value="1"/>
</dbReference>
<dbReference type="GO" id="GO:0009328">
    <property type="term" value="C:phenylalanine-tRNA ligase complex"/>
    <property type="evidence" value="ECO:0007669"/>
    <property type="project" value="TreeGrafter"/>
</dbReference>
<evidence type="ECO:0000256" key="5">
    <source>
        <dbReference type="ARBA" id="ARBA00022598"/>
    </source>
</evidence>
<sequence>MMFITLYLLFSKFQSMNIQGVLLSELEKCGELSSLQLAKELNVDHQLVVGGLKSLQSLGDAVNVEDTLQQDLCSAIKDSGSTVPEGIRNELRKRKLVTEIVNGVNHAGILRLSSINRVAMATNQGYHKPSVSSFLKCSGAWNTARFKPYNFKALGSSLPSGHLHPLLRVRSEFAKILADMGFSEMPTNNYVECGFWNFDSLFQPQQHPARDTHDTFFVSEPAKTNLTQSVPESYIERVRLVHSRGSFGSRGYQSDWLLSEAEKNLLRTHTTAVSARMLYRLAQQNPVVPVRYFSIDRVFRNETLDATHLAEFHQVEGLVADYGLSLGHLKAVIRAFFGKLGLTQLRFKPAYNPYTEPSMEIFAYHPGEHVFAYPIIGPKGCKICSSALASVGFKFSCFSVNYDIQENGSDLGTKKFSLIMKGRTSCKNGGSDEIISDHLCYLLGKQLFCLLSKLSVSFNLSHFLQRRRQGL</sequence>
<keyword evidence="14" id="KW-1185">Reference proteome</keyword>
<keyword evidence="9" id="KW-0460">Magnesium</keyword>
<dbReference type="Pfam" id="PF18552">
    <property type="entry name" value="PheRS_DBD1"/>
    <property type="match status" value="1"/>
</dbReference>
<evidence type="ECO:0000256" key="8">
    <source>
        <dbReference type="ARBA" id="ARBA00022840"/>
    </source>
</evidence>
<evidence type="ECO:0000313" key="13">
    <source>
        <dbReference type="EMBL" id="THD18969.1"/>
    </source>
</evidence>
<dbReference type="Proteomes" id="UP000230066">
    <property type="component" value="Unassembled WGS sequence"/>
</dbReference>
<evidence type="ECO:0000256" key="3">
    <source>
        <dbReference type="ARBA" id="ARBA00012814"/>
    </source>
</evidence>
<proteinExistence type="inferred from homology"/>
<dbReference type="GO" id="GO:0005829">
    <property type="term" value="C:cytosol"/>
    <property type="evidence" value="ECO:0007669"/>
    <property type="project" value="TreeGrafter"/>
</dbReference>
<keyword evidence="11 13" id="KW-0030">Aminoacyl-tRNA synthetase</keyword>
<dbReference type="InterPro" id="IPR045864">
    <property type="entry name" value="aa-tRNA-synth_II/BPL/LPL"/>
</dbReference>
<dbReference type="Gene3D" id="3.30.1370.240">
    <property type="match status" value="1"/>
</dbReference>
<dbReference type="InterPro" id="IPR004529">
    <property type="entry name" value="Phe-tRNA-synth_IIc_asu"/>
</dbReference>
<evidence type="ECO:0000256" key="4">
    <source>
        <dbReference type="ARBA" id="ARBA00022490"/>
    </source>
</evidence>
<dbReference type="Gene3D" id="3.30.930.10">
    <property type="entry name" value="Bira Bifunctional Protein, Domain 2"/>
    <property type="match status" value="1"/>
</dbReference>
<protein>
    <recommendedName>
        <fullName evidence="3">phenylalanine--tRNA ligase</fullName>
        <ecNumber evidence="3">6.1.1.20</ecNumber>
    </recommendedName>
</protein>
<dbReference type="GO" id="GO:0046872">
    <property type="term" value="F:metal ion binding"/>
    <property type="evidence" value="ECO:0007669"/>
    <property type="project" value="UniProtKB-KW"/>
</dbReference>
<dbReference type="InterPro" id="IPR002319">
    <property type="entry name" value="Phenylalanyl-tRNA_Synthase"/>
</dbReference>
<comment type="similarity">
    <text evidence="2">Belongs to the class-II aminoacyl-tRNA synthetase family. Phe-tRNA synthetase alpha subunit type 2 subfamily.</text>
</comment>
<dbReference type="SUPFAM" id="SSF55681">
    <property type="entry name" value="Class II aaRS and biotin synthetases"/>
    <property type="match status" value="1"/>
</dbReference>
<evidence type="ECO:0000313" key="14">
    <source>
        <dbReference type="Proteomes" id="UP000230066"/>
    </source>
</evidence>
<organism evidence="13 14">
    <name type="scientific">Fasciola hepatica</name>
    <name type="common">Liver fluke</name>
    <dbReference type="NCBI Taxonomy" id="6192"/>
    <lineage>
        <taxon>Eukaryota</taxon>
        <taxon>Metazoa</taxon>
        <taxon>Spiralia</taxon>
        <taxon>Lophotrochozoa</taxon>
        <taxon>Platyhelminthes</taxon>
        <taxon>Trematoda</taxon>
        <taxon>Digenea</taxon>
        <taxon>Plagiorchiida</taxon>
        <taxon>Echinostomata</taxon>
        <taxon>Echinostomatoidea</taxon>
        <taxon>Fasciolidae</taxon>
        <taxon>Fasciola</taxon>
    </lineage>
</organism>
<dbReference type="Pfam" id="PF01409">
    <property type="entry name" value="tRNA-synt_2d"/>
    <property type="match status" value="1"/>
</dbReference>
<dbReference type="GO" id="GO:0000049">
    <property type="term" value="F:tRNA binding"/>
    <property type="evidence" value="ECO:0007669"/>
    <property type="project" value="InterPro"/>
</dbReference>
<dbReference type="NCBIfam" id="TIGR00468">
    <property type="entry name" value="pheS"/>
    <property type="match status" value="1"/>
</dbReference>
<feature type="domain" description="Aminoacyl-transfer RNA synthetases class-II family profile" evidence="12">
    <location>
        <begin position="168"/>
        <end position="366"/>
    </location>
</feature>
<dbReference type="EMBL" id="JXXN02007824">
    <property type="protein sequence ID" value="THD18969.1"/>
    <property type="molecule type" value="Genomic_DNA"/>
</dbReference>
<dbReference type="InterPro" id="IPR006195">
    <property type="entry name" value="aa-tRNA-synth_II"/>
</dbReference>
<keyword evidence="7" id="KW-0547">Nucleotide-binding</keyword>
<evidence type="ECO:0000256" key="7">
    <source>
        <dbReference type="ARBA" id="ARBA00022741"/>
    </source>
</evidence>
<dbReference type="EC" id="6.1.1.20" evidence="3"/>
<gene>
    <name evidence="13" type="ORF">D915_010382</name>
</gene>
<evidence type="ECO:0000256" key="9">
    <source>
        <dbReference type="ARBA" id="ARBA00022842"/>
    </source>
</evidence>
<dbReference type="GO" id="GO:0006432">
    <property type="term" value="P:phenylalanyl-tRNA aminoacylation"/>
    <property type="evidence" value="ECO:0007669"/>
    <property type="project" value="InterPro"/>
</dbReference>
<dbReference type="PROSITE" id="PS50862">
    <property type="entry name" value="AA_TRNA_LIGASE_II"/>
    <property type="match status" value="1"/>
</dbReference>
<dbReference type="GO" id="GO:0004826">
    <property type="term" value="F:phenylalanine-tRNA ligase activity"/>
    <property type="evidence" value="ECO:0007669"/>
    <property type="project" value="UniProtKB-EC"/>
</dbReference>
<evidence type="ECO:0000256" key="2">
    <source>
        <dbReference type="ARBA" id="ARBA00006703"/>
    </source>
</evidence>
<dbReference type="AlphaFoldDB" id="A0A4E0QVV5"/>
<comment type="subcellular location">
    <subcellularLocation>
        <location evidence="1">Cytoplasm</location>
    </subcellularLocation>
</comment>
<accession>A0A4E0QVV5</accession>
<dbReference type="InterPro" id="IPR040724">
    <property type="entry name" value="PheRS_DBD1"/>
</dbReference>
<evidence type="ECO:0000256" key="1">
    <source>
        <dbReference type="ARBA" id="ARBA00004496"/>
    </source>
</evidence>
<keyword evidence="6" id="KW-0479">Metal-binding</keyword>
<evidence type="ECO:0000256" key="10">
    <source>
        <dbReference type="ARBA" id="ARBA00022917"/>
    </source>
</evidence>
<comment type="caution">
    <text evidence="13">The sequence shown here is derived from an EMBL/GenBank/DDBJ whole genome shotgun (WGS) entry which is preliminary data.</text>
</comment>
<evidence type="ECO:0000256" key="11">
    <source>
        <dbReference type="ARBA" id="ARBA00023146"/>
    </source>
</evidence>
<keyword evidence="5" id="KW-0436">Ligase</keyword>
<name>A0A4E0QVV5_FASHE</name>
<keyword evidence="10" id="KW-0648">Protein biosynthesis</keyword>
<reference evidence="13" key="1">
    <citation type="submission" date="2019-03" db="EMBL/GenBank/DDBJ databases">
        <title>Improved annotation for the trematode Fasciola hepatica.</title>
        <authorList>
            <person name="Choi Y.-J."/>
            <person name="Martin J."/>
            <person name="Mitreva M."/>
        </authorList>
    </citation>
    <scope>NUCLEOTIDE SEQUENCE [LARGE SCALE GENOMIC DNA]</scope>
</reference>
<keyword evidence="4" id="KW-0963">Cytoplasm</keyword>